<dbReference type="RefSeq" id="WP_107889486.1">
    <property type="nucleotide sequence ID" value="NZ_CP028519.1"/>
</dbReference>
<dbReference type="KEGG" id="maer:DAI18_11610"/>
<dbReference type="AlphaFoldDB" id="A0A2S0PB40"/>
<sequence length="115" mass="12769">MSPTTRRRKASALSDTDRDVLQTMTRVQQDAGGVVIEVAVIEWAQTHQMDLSWQAASRLPLPADPAQIEAARQGALRLRRFFAVCRSCGMRHAKGHMHSASLCMGCAEKAHHILY</sequence>
<dbReference type="OrthoDB" id="6259967at2"/>
<keyword evidence="2" id="KW-1185">Reference proteome</keyword>
<proteinExistence type="predicted"/>
<reference evidence="1 2" key="1">
    <citation type="submission" date="2018-04" db="EMBL/GenBank/DDBJ databases">
        <title>Denitrifier Microvirgula.</title>
        <authorList>
            <person name="Anderson E."/>
            <person name="Jang J."/>
            <person name="Ishii S."/>
        </authorList>
    </citation>
    <scope>NUCLEOTIDE SEQUENCE [LARGE SCALE GENOMIC DNA]</scope>
    <source>
        <strain evidence="1 2">BE2.4</strain>
    </source>
</reference>
<organism evidence="1 2">
    <name type="scientific">Microvirgula aerodenitrificans</name>
    <dbReference type="NCBI Taxonomy" id="57480"/>
    <lineage>
        <taxon>Bacteria</taxon>
        <taxon>Pseudomonadati</taxon>
        <taxon>Pseudomonadota</taxon>
        <taxon>Betaproteobacteria</taxon>
        <taxon>Neisseriales</taxon>
        <taxon>Aquaspirillaceae</taxon>
        <taxon>Microvirgula</taxon>
    </lineage>
</organism>
<protein>
    <submittedName>
        <fullName evidence="1">Uncharacterized protein</fullName>
    </submittedName>
</protein>
<gene>
    <name evidence="1" type="ORF">DAI18_11610</name>
</gene>
<dbReference type="EMBL" id="CP028519">
    <property type="protein sequence ID" value="AVY94614.1"/>
    <property type="molecule type" value="Genomic_DNA"/>
</dbReference>
<dbReference type="Proteomes" id="UP000244173">
    <property type="component" value="Chromosome"/>
</dbReference>
<evidence type="ECO:0000313" key="2">
    <source>
        <dbReference type="Proteomes" id="UP000244173"/>
    </source>
</evidence>
<name>A0A2S0PB40_9NEIS</name>
<evidence type="ECO:0000313" key="1">
    <source>
        <dbReference type="EMBL" id="AVY94614.1"/>
    </source>
</evidence>
<accession>A0A2S0PB40</accession>